<evidence type="ECO:0000256" key="1">
    <source>
        <dbReference type="ARBA" id="ARBA00022723"/>
    </source>
</evidence>
<dbReference type="STRING" id="133385.A0A2T9YX33"/>
<dbReference type="Gene3D" id="2.60.120.920">
    <property type="match status" value="1"/>
</dbReference>
<feature type="chain" id="PRO_5015495572" description="B30.2/SPRY domain-containing protein" evidence="4">
    <location>
        <begin position="19"/>
        <end position="1385"/>
    </location>
</feature>
<dbReference type="EMBL" id="MBFR01000022">
    <property type="protein sequence ID" value="PVU96903.1"/>
    <property type="molecule type" value="Genomic_DNA"/>
</dbReference>
<evidence type="ECO:0000256" key="4">
    <source>
        <dbReference type="SAM" id="SignalP"/>
    </source>
</evidence>
<protein>
    <recommendedName>
        <fullName evidence="5">B30.2/SPRY domain-containing protein</fullName>
    </recommendedName>
</protein>
<dbReference type="PANTHER" id="PTHR13363">
    <property type="entry name" value="RING FINGER AND SRY DOMAIN-CONTAINING"/>
    <property type="match status" value="1"/>
</dbReference>
<comment type="caution">
    <text evidence="6">The sequence shown here is derived from an EMBL/GenBank/DDBJ whole genome shotgun (WGS) entry which is preliminary data.</text>
</comment>
<evidence type="ECO:0000256" key="3">
    <source>
        <dbReference type="ARBA" id="ARBA00022833"/>
    </source>
</evidence>
<proteinExistence type="predicted"/>
<keyword evidence="3" id="KW-0862">Zinc</keyword>
<evidence type="ECO:0000313" key="6">
    <source>
        <dbReference type="EMBL" id="PVU96903.1"/>
    </source>
</evidence>
<dbReference type="InterPro" id="IPR001870">
    <property type="entry name" value="B30.2/SPRY"/>
</dbReference>
<dbReference type="SMART" id="SM00449">
    <property type="entry name" value="SPRY"/>
    <property type="match status" value="1"/>
</dbReference>
<reference evidence="6 7" key="1">
    <citation type="journal article" date="2018" name="MBio">
        <title>Comparative Genomics Reveals the Core Gene Toolbox for the Fungus-Insect Symbiosis.</title>
        <authorList>
            <person name="Wang Y."/>
            <person name="Stata M."/>
            <person name="Wang W."/>
            <person name="Stajich J.E."/>
            <person name="White M.M."/>
            <person name="Moncalvo J.M."/>
        </authorList>
    </citation>
    <scope>NUCLEOTIDE SEQUENCE [LARGE SCALE GENOMIC DNA]</scope>
    <source>
        <strain evidence="6 7">SWE-8-4</strain>
    </source>
</reference>
<dbReference type="GO" id="GO:0008270">
    <property type="term" value="F:zinc ion binding"/>
    <property type="evidence" value="ECO:0007669"/>
    <property type="project" value="UniProtKB-KW"/>
</dbReference>
<keyword evidence="7" id="KW-1185">Reference proteome</keyword>
<dbReference type="GO" id="GO:0004842">
    <property type="term" value="F:ubiquitin-protein transferase activity"/>
    <property type="evidence" value="ECO:0007669"/>
    <property type="project" value="InterPro"/>
</dbReference>
<name>A0A2T9YX33_9FUNG</name>
<keyword evidence="4" id="KW-0732">Signal</keyword>
<evidence type="ECO:0000256" key="2">
    <source>
        <dbReference type="ARBA" id="ARBA00022771"/>
    </source>
</evidence>
<feature type="domain" description="B30.2/SPRY" evidence="5">
    <location>
        <begin position="949"/>
        <end position="1158"/>
    </location>
</feature>
<evidence type="ECO:0000313" key="7">
    <source>
        <dbReference type="Proteomes" id="UP000245383"/>
    </source>
</evidence>
<dbReference type="SUPFAM" id="SSF48371">
    <property type="entry name" value="ARM repeat"/>
    <property type="match status" value="2"/>
</dbReference>
<dbReference type="Gene3D" id="1.25.10.10">
    <property type="entry name" value="Leucine-rich Repeat Variant"/>
    <property type="match status" value="2"/>
</dbReference>
<dbReference type="PROSITE" id="PS50188">
    <property type="entry name" value="B302_SPRY"/>
    <property type="match status" value="1"/>
</dbReference>
<accession>A0A2T9YX33</accession>
<dbReference type="InterPro" id="IPR003877">
    <property type="entry name" value="SPRY_dom"/>
</dbReference>
<dbReference type="GO" id="GO:0051603">
    <property type="term" value="P:proteolysis involved in protein catabolic process"/>
    <property type="evidence" value="ECO:0007669"/>
    <property type="project" value="TreeGrafter"/>
</dbReference>
<dbReference type="InterPro" id="IPR013320">
    <property type="entry name" value="ConA-like_dom_sf"/>
</dbReference>
<keyword evidence="2" id="KW-0863">Zinc-finger</keyword>
<dbReference type="InterPro" id="IPR016024">
    <property type="entry name" value="ARM-type_fold"/>
</dbReference>
<dbReference type="Proteomes" id="UP000245383">
    <property type="component" value="Unassembled WGS sequence"/>
</dbReference>
<dbReference type="InterPro" id="IPR011989">
    <property type="entry name" value="ARM-like"/>
</dbReference>
<dbReference type="Pfam" id="PF00622">
    <property type="entry name" value="SPRY"/>
    <property type="match status" value="1"/>
</dbReference>
<dbReference type="GO" id="GO:0005737">
    <property type="term" value="C:cytoplasm"/>
    <property type="evidence" value="ECO:0007669"/>
    <property type="project" value="TreeGrafter"/>
</dbReference>
<evidence type="ECO:0000259" key="5">
    <source>
        <dbReference type="PROSITE" id="PS50188"/>
    </source>
</evidence>
<gene>
    <name evidence="6" type="ORF">BB561_000882</name>
</gene>
<dbReference type="InterPro" id="IPR043136">
    <property type="entry name" value="B30.2/SPRY_sf"/>
</dbReference>
<organism evidence="6 7">
    <name type="scientific">Smittium simulii</name>
    <dbReference type="NCBI Taxonomy" id="133385"/>
    <lineage>
        <taxon>Eukaryota</taxon>
        <taxon>Fungi</taxon>
        <taxon>Fungi incertae sedis</taxon>
        <taxon>Zoopagomycota</taxon>
        <taxon>Kickxellomycotina</taxon>
        <taxon>Harpellomycetes</taxon>
        <taxon>Harpellales</taxon>
        <taxon>Legeriomycetaceae</taxon>
        <taxon>Smittium</taxon>
    </lineage>
</organism>
<dbReference type="SUPFAM" id="SSF49899">
    <property type="entry name" value="Concanavalin A-like lectins/glucanases"/>
    <property type="match status" value="1"/>
</dbReference>
<dbReference type="PANTHER" id="PTHR13363:SF5">
    <property type="entry name" value="E3 UBIQUITIN-PROTEIN LIGASE RNF123"/>
    <property type="match status" value="1"/>
</dbReference>
<dbReference type="OrthoDB" id="2967263at2759"/>
<dbReference type="InterPro" id="IPR045129">
    <property type="entry name" value="RNF123/RKP/RSPRY1"/>
</dbReference>
<sequence>MAFQNANVILTFISLVSSYQLYSYLSDSNDSPPSSKLIKPSSSKFKRGINISNWVSDDYKTFEREYALLLLTIFAYPPLQLQSSYILLHLSLNKSNLNFLIKYAKLDYNSSNKTKAFAILSMISEEPIYAKMLYERDFTQVLVQKLSNSFEKDDLEVQTYASTVLCNIFSNLSGALFNSCASIALANRLISRILQILKNNSDYNYEILNNMIDIIYNFSIKEKLNPTLFVGDISIGVVYLLRDFTRDIKTTNKLIEILVRTTTQSTSNQKNKKEILQVLLDLDVITILNSLLYSEDQSIVSWTIGMIHELVIHNVGIEKLAEIPGIVKLLCHHLTISKVNYANGLILRILWYLQTEMSSRYLIRAQLTEPAVFVRVISLFRLDDHETCYWIVSFLSGLSVDVDTHPWIIASSIFSCVLNLLQRENDYNNQIRITVSILISHLFDSRVVSLNLKKVKSLKSLVKFLIESKVPEVTLTITSAIINLSIINPNNVAYFYSTELQTNLFEVILDKSLDRLHLHAAKSISSLINRDILDFKNSSNKAAIPFLKNFVFDLNTLLVMIIEDLNLCDDVPIKRIELKLLHDKPRKLTKSISQYLCSTESLAVILTFYDEASNSSFDKANIISKNNTYDSTLIDVIQVLINLSGIMLGILNFKFFSNYISENKPDYDTIFNLHKKIKESLSFFELNNETIKNEPLYPYILITDYLNSSKIHDIIEDIYNDYLFPEPALSVKKDYFNSNDSYIQQTQSWCTKLSINDSEHSISEWLKNLHLTTEITLLHTAISALSSLYANCMNDIKFTLIPHMVKLVMLLSKCPFLSRGCELKLMQSLPIDYIEKHDFDDLMKICLNYSKLQQYIPPSSYFFKDNKAPTAGYNRYQSQIGKNISSSTPSSLDSSFIFESLLDSAISASVHIILQINKPFTSHLYSKEITILLANSLLEQFINSNVISLTNRQINCSAIKEGNLPTLDYLIQTCGWPIKQSSFPLYKNVKKLPFSILSNSKVFNDSWEFMTVTSILPISNSSETFSFSVLLLSSGLMQIGWCTERSEFYPVCGKGVGDNIESLAFDGYRKRRWFGDSISTEYGEKWKAGDIISSTINLKLGNIEFFINGKSMGIAFGPDAVNEKNGFNFIPTQRKWYPAVSLTSCQALQFLPFNLDPIYPPFISKYEQIPYPLLNSTYTVLGGPKSHIRFTYNPNIKRNAGNSSLPLAFCEIPKTQNYIILALLPSITNDEVYTREIDSNKPLIGYQWFFIILEQVVDRLDIKLARKCTLQVYDSIFEKSEQIVETIDKTNKEKLNISNIPFSQMYCIQNTYNLSATWIGFDLDYSKTKVNLLIDNHVIIQTKLLGNNQNNTIDKRDKECFSSFLDSQYPFLWYSENVFSFQVIH</sequence>
<keyword evidence="1" id="KW-0479">Metal-binding</keyword>
<feature type="signal peptide" evidence="4">
    <location>
        <begin position="1"/>
        <end position="18"/>
    </location>
</feature>